<sequence length="314" mass="34514">MKSTAIVILASAAFSVAQDPGQAPIGQVHMGSSTREPVPDAELGSHEYNKVCPNRHGEVETLETGHRFKYHCDSHLPAYELENTGWFDTVAQCSLWCAGQDGCSGSLWDSQTGACYWSSGSTLLPKAGFVYLEQLPLSQSCEEESDRARDECLAREQAWEIEKADLVKERDNAISRQAGLQSQVTQISKLRSEAIVKQSALQSQVNQLTNQLRICQANVPPICPGSGSQGKRINRAGKNWAIHCGEYINQPGRNWGVENLGKTSGSNLEACIDRCAQMSNCRTTYWQNGLCIHGSFGQAAERRQYNGCNAAWRV</sequence>
<proteinExistence type="predicted"/>
<evidence type="ECO:0000313" key="3">
    <source>
        <dbReference type="Proteomes" id="UP000326198"/>
    </source>
</evidence>
<protein>
    <recommendedName>
        <fullName evidence="4">Apple domain-containing protein</fullName>
    </recommendedName>
</protein>
<dbReference type="EMBL" id="ML736326">
    <property type="protein sequence ID" value="KAE8373148.1"/>
    <property type="molecule type" value="Genomic_DNA"/>
</dbReference>
<organism evidence="2 3">
    <name type="scientific">Aspergillus bertholletiae</name>
    <dbReference type="NCBI Taxonomy" id="1226010"/>
    <lineage>
        <taxon>Eukaryota</taxon>
        <taxon>Fungi</taxon>
        <taxon>Dikarya</taxon>
        <taxon>Ascomycota</taxon>
        <taxon>Pezizomycotina</taxon>
        <taxon>Eurotiomycetes</taxon>
        <taxon>Eurotiomycetidae</taxon>
        <taxon>Eurotiales</taxon>
        <taxon>Aspergillaceae</taxon>
        <taxon>Aspergillus</taxon>
        <taxon>Aspergillus subgen. Circumdati</taxon>
    </lineage>
</organism>
<feature type="chain" id="PRO_5024841946" description="Apple domain-containing protein" evidence="1">
    <location>
        <begin position="18"/>
        <end position="314"/>
    </location>
</feature>
<evidence type="ECO:0000256" key="1">
    <source>
        <dbReference type="SAM" id="SignalP"/>
    </source>
</evidence>
<reference evidence="2 3" key="1">
    <citation type="submission" date="2019-04" db="EMBL/GenBank/DDBJ databases">
        <title>Friends and foes A comparative genomics studyof 23 Aspergillus species from section Flavi.</title>
        <authorList>
            <consortium name="DOE Joint Genome Institute"/>
            <person name="Kjaerbolling I."/>
            <person name="Vesth T."/>
            <person name="Frisvad J.C."/>
            <person name="Nybo J.L."/>
            <person name="Theobald S."/>
            <person name="Kildgaard S."/>
            <person name="Isbrandt T."/>
            <person name="Kuo A."/>
            <person name="Sato A."/>
            <person name="Lyhne E.K."/>
            <person name="Kogle M.E."/>
            <person name="Wiebenga A."/>
            <person name="Kun R.S."/>
            <person name="Lubbers R.J."/>
            <person name="Makela M.R."/>
            <person name="Barry K."/>
            <person name="Chovatia M."/>
            <person name="Clum A."/>
            <person name="Daum C."/>
            <person name="Haridas S."/>
            <person name="He G."/>
            <person name="LaButti K."/>
            <person name="Lipzen A."/>
            <person name="Mondo S."/>
            <person name="Riley R."/>
            <person name="Salamov A."/>
            <person name="Simmons B.A."/>
            <person name="Magnuson J.K."/>
            <person name="Henrissat B."/>
            <person name="Mortensen U.H."/>
            <person name="Larsen T.O."/>
            <person name="Devries R.P."/>
            <person name="Grigoriev I.V."/>
            <person name="Machida M."/>
            <person name="Baker S.E."/>
            <person name="Andersen M.R."/>
        </authorList>
    </citation>
    <scope>NUCLEOTIDE SEQUENCE [LARGE SCALE GENOMIC DNA]</scope>
    <source>
        <strain evidence="2 3">IBT 29228</strain>
    </source>
</reference>
<name>A0A5N7AW94_9EURO</name>
<gene>
    <name evidence="2" type="ORF">BDV26DRAFT_297222</name>
</gene>
<evidence type="ECO:0000313" key="2">
    <source>
        <dbReference type="EMBL" id="KAE8373148.1"/>
    </source>
</evidence>
<keyword evidence="3" id="KW-1185">Reference proteome</keyword>
<accession>A0A5N7AW94</accession>
<keyword evidence="1" id="KW-0732">Signal</keyword>
<feature type="signal peptide" evidence="1">
    <location>
        <begin position="1"/>
        <end position="17"/>
    </location>
</feature>
<dbReference type="Proteomes" id="UP000326198">
    <property type="component" value="Unassembled WGS sequence"/>
</dbReference>
<dbReference type="AlphaFoldDB" id="A0A5N7AW94"/>
<evidence type="ECO:0008006" key="4">
    <source>
        <dbReference type="Google" id="ProtNLM"/>
    </source>
</evidence>